<feature type="domain" description="Carboxyltransferase" evidence="4">
    <location>
        <begin position="4"/>
        <end position="201"/>
    </location>
</feature>
<keyword evidence="3" id="KW-0067">ATP-binding</keyword>
<dbReference type="STRING" id="161398.PP2015_1810"/>
<dbReference type="PATRIC" id="fig|161398.10.peg.1836"/>
<evidence type="ECO:0000256" key="3">
    <source>
        <dbReference type="ARBA" id="ARBA00022840"/>
    </source>
</evidence>
<dbReference type="GO" id="GO:0005524">
    <property type="term" value="F:ATP binding"/>
    <property type="evidence" value="ECO:0007669"/>
    <property type="project" value="UniProtKB-KW"/>
</dbReference>
<evidence type="ECO:0000313" key="5">
    <source>
        <dbReference type="EMBL" id="ALO42311.1"/>
    </source>
</evidence>
<dbReference type="SUPFAM" id="SSF50891">
    <property type="entry name" value="Cyclophilin-like"/>
    <property type="match status" value="1"/>
</dbReference>
<proteinExistence type="predicted"/>
<accession>A0A0S2K1D0</accession>
<dbReference type="InterPro" id="IPR003833">
    <property type="entry name" value="CT_C_D"/>
</dbReference>
<dbReference type="RefSeq" id="WP_058029977.1">
    <property type="nucleotide sequence ID" value="NZ_CP013187.1"/>
</dbReference>
<reference evidence="5 6" key="1">
    <citation type="submission" date="2015-11" db="EMBL/GenBank/DDBJ databases">
        <authorList>
            <person name="Zhang Y."/>
            <person name="Guo Z."/>
        </authorList>
    </citation>
    <scope>NUCLEOTIDE SEQUENCE [LARGE SCALE GENOMIC DNA]</scope>
    <source>
        <strain evidence="5 6">KCTC 12086</strain>
    </source>
</reference>
<sequence>MTCVQCYQLSEQALVLSIDGLITQEVRQKIFALAQTANNTNDFFDIVPANSSITFYLNDFTRADYWLEQLITLWAKSEPEAFIPKTHLIDTFYGGEYGPDLNEISELTGLSQKQVIELHASVDYQVGFLGFLPGFGYLESLPEQLKLPRKATPRAHVPALSVAIAESLTAIYPSSSPGGWHLLGRCEQPLFDPHTDSPSLLSPGDVVRFIPKEHR</sequence>
<dbReference type="Pfam" id="PF02682">
    <property type="entry name" value="CT_C_D"/>
    <property type="match status" value="1"/>
</dbReference>
<dbReference type="AlphaFoldDB" id="A0A0S2K1D0"/>
<keyword evidence="2" id="KW-0378">Hydrolase</keyword>
<keyword evidence="6" id="KW-1185">Reference proteome</keyword>
<evidence type="ECO:0000313" key="6">
    <source>
        <dbReference type="Proteomes" id="UP000061457"/>
    </source>
</evidence>
<evidence type="ECO:0000259" key="4">
    <source>
        <dbReference type="SMART" id="SM00796"/>
    </source>
</evidence>
<dbReference type="PANTHER" id="PTHR34698:SF2">
    <property type="entry name" value="5-OXOPROLINASE SUBUNIT B"/>
    <property type="match status" value="1"/>
</dbReference>
<evidence type="ECO:0000256" key="2">
    <source>
        <dbReference type="ARBA" id="ARBA00022801"/>
    </source>
</evidence>
<evidence type="ECO:0000256" key="1">
    <source>
        <dbReference type="ARBA" id="ARBA00022741"/>
    </source>
</evidence>
<dbReference type="InterPro" id="IPR029000">
    <property type="entry name" value="Cyclophilin-like_dom_sf"/>
</dbReference>
<keyword evidence="1" id="KW-0547">Nucleotide-binding</keyword>
<dbReference type="OrthoDB" id="9783391at2"/>
<organism evidence="5 6">
    <name type="scientific">Pseudoalteromonas phenolica</name>
    <dbReference type="NCBI Taxonomy" id="161398"/>
    <lineage>
        <taxon>Bacteria</taxon>
        <taxon>Pseudomonadati</taxon>
        <taxon>Pseudomonadota</taxon>
        <taxon>Gammaproteobacteria</taxon>
        <taxon>Alteromonadales</taxon>
        <taxon>Pseudoalteromonadaceae</taxon>
        <taxon>Pseudoalteromonas</taxon>
    </lineage>
</organism>
<dbReference type="KEGG" id="pphe:PP2015_1810"/>
<dbReference type="GO" id="GO:0016787">
    <property type="term" value="F:hydrolase activity"/>
    <property type="evidence" value="ECO:0007669"/>
    <property type="project" value="UniProtKB-KW"/>
</dbReference>
<dbReference type="SMART" id="SM00796">
    <property type="entry name" value="AHS1"/>
    <property type="match status" value="1"/>
</dbReference>
<dbReference type="NCBIfam" id="TIGR00370">
    <property type="entry name" value="5-oxoprolinase subunit PxpB"/>
    <property type="match status" value="1"/>
</dbReference>
<dbReference type="EMBL" id="CP013187">
    <property type="protein sequence ID" value="ALO42311.1"/>
    <property type="molecule type" value="Genomic_DNA"/>
</dbReference>
<dbReference type="Proteomes" id="UP000061457">
    <property type="component" value="Chromosome I"/>
</dbReference>
<dbReference type="Gene3D" id="2.40.100.10">
    <property type="entry name" value="Cyclophilin-like"/>
    <property type="match status" value="1"/>
</dbReference>
<gene>
    <name evidence="5" type="ORF">PP2015_1810</name>
</gene>
<dbReference type="PANTHER" id="PTHR34698">
    <property type="entry name" value="5-OXOPROLINASE SUBUNIT B"/>
    <property type="match status" value="1"/>
</dbReference>
<name>A0A0S2K1D0_9GAMM</name>
<protein>
    <submittedName>
        <fullName evidence="5">Putative carboxylase</fullName>
    </submittedName>
</protein>
<dbReference type="InterPro" id="IPR010016">
    <property type="entry name" value="PxpB"/>
</dbReference>